<feature type="compositionally biased region" description="Polar residues" evidence="1">
    <location>
        <begin position="653"/>
        <end position="670"/>
    </location>
</feature>
<feature type="region of interest" description="Disordered" evidence="1">
    <location>
        <begin position="865"/>
        <end position="887"/>
    </location>
</feature>
<dbReference type="Pfam" id="PF25122">
    <property type="entry name" value="DUF7815"/>
    <property type="match status" value="1"/>
</dbReference>
<feature type="domain" description="DUF7815" evidence="2">
    <location>
        <begin position="53"/>
        <end position="78"/>
    </location>
</feature>
<dbReference type="EMBL" id="JAUIZM010000004">
    <property type="protein sequence ID" value="KAK1389056.1"/>
    <property type="molecule type" value="Genomic_DNA"/>
</dbReference>
<comment type="caution">
    <text evidence="3">The sequence shown here is derived from an EMBL/GenBank/DDBJ whole genome shotgun (WGS) entry which is preliminary data.</text>
</comment>
<evidence type="ECO:0000313" key="4">
    <source>
        <dbReference type="Proteomes" id="UP001237642"/>
    </source>
</evidence>
<gene>
    <name evidence="3" type="ORF">POM88_017234</name>
</gene>
<dbReference type="AlphaFoldDB" id="A0AAD8MXW5"/>
<keyword evidence="4" id="KW-1185">Reference proteome</keyword>
<accession>A0AAD8MXW5</accession>
<organism evidence="3 4">
    <name type="scientific">Heracleum sosnowskyi</name>
    <dbReference type="NCBI Taxonomy" id="360622"/>
    <lineage>
        <taxon>Eukaryota</taxon>
        <taxon>Viridiplantae</taxon>
        <taxon>Streptophyta</taxon>
        <taxon>Embryophyta</taxon>
        <taxon>Tracheophyta</taxon>
        <taxon>Spermatophyta</taxon>
        <taxon>Magnoliopsida</taxon>
        <taxon>eudicotyledons</taxon>
        <taxon>Gunneridae</taxon>
        <taxon>Pentapetalae</taxon>
        <taxon>asterids</taxon>
        <taxon>campanulids</taxon>
        <taxon>Apiales</taxon>
        <taxon>Apiaceae</taxon>
        <taxon>Apioideae</taxon>
        <taxon>apioid superclade</taxon>
        <taxon>Tordylieae</taxon>
        <taxon>Tordyliinae</taxon>
        <taxon>Heracleum</taxon>
    </lineage>
</organism>
<evidence type="ECO:0000313" key="3">
    <source>
        <dbReference type="EMBL" id="KAK1389056.1"/>
    </source>
</evidence>
<evidence type="ECO:0000256" key="1">
    <source>
        <dbReference type="SAM" id="MobiDB-lite"/>
    </source>
</evidence>
<dbReference type="InterPro" id="IPR056717">
    <property type="entry name" value="DUF7815"/>
</dbReference>
<evidence type="ECO:0000259" key="2">
    <source>
        <dbReference type="Pfam" id="PF25122"/>
    </source>
</evidence>
<feature type="compositionally biased region" description="Polar residues" evidence="1">
    <location>
        <begin position="313"/>
        <end position="325"/>
    </location>
</feature>
<feature type="compositionally biased region" description="Basic and acidic residues" evidence="1">
    <location>
        <begin position="866"/>
        <end position="876"/>
    </location>
</feature>
<protein>
    <recommendedName>
        <fullName evidence="2">DUF7815 domain-containing protein</fullName>
    </recommendedName>
</protein>
<dbReference type="PANTHER" id="PTHR36308:SF1">
    <property type="entry name" value="DENTIN SIALOPHOSPHOPROTEIN-RELATED"/>
    <property type="match status" value="1"/>
</dbReference>
<feature type="region of interest" description="Disordered" evidence="1">
    <location>
        <begin position="313"/>
        <end position="334"/>
    </location>
</feature>
<dbReference type="Proteomes" id="UP001237642">
    <property type="component" value="Unassembled WGS sequence"/>
</dbReference>
<name>A0AAD8MXW5_9APIA</name>
<dbReference type="PANTHER" id="PTHR36308">
    <property type="entry name" value="DENTIN SIALOPHOSPHOPROTEIN-RELATED"/>
    <property type="match status" value="1"/>
</dbReference>
<reference evidence="3" key="2">
    <citation type="submission" date="2023-05" db="EMBL/GenBank/DDBJ databases">
        <authorList>
            <person name="Schelkunov M.I."/>
        </authorList>
    </citation>
    <scope>NUCLEOTIDE SEQUENCE</scope>
    <source>
        <strain evidence="3">Hsosn_3</strain>
        <tissue evidence="3">Leaf</tissue>
    </source>
</reference>
<feature type="region of interest" description="Disordered" evidence="1">
    <location>
        <begin position="630"/>
        <end position="681"/>
    </location>
</feature>
<reference evidence="3" key="1">
    <citation type="submission" date="2023-02" db="EMBL/GenBank/DDBJ databases">
        <title>Genome of toxic invasive species Heracleum sosnowskyi carries increased number of genes despite the absence of recent whole-genome duplications.</title>
        <authorList>
            <person name="Schelkunov M."/>
            <person name="Shtratnikova V."/>
            <person name="Makarenko M."/>
            <person name="Klepikova A."/>
            <person name="Omelchenko D."/>
            <person name="Novikova G."/>
            <person name="Obukhova E."/>
            <person name="Bogdanov V."/>
            <person name="Penin A."/>
            <person name="Logacheva M."/>
        </authorList>
    </citation>
    <scope>NUCLEOTIDE SEQUENCE</scope>
    <source>
        <strain evidence="3">Hsosn_3</strain>
        <tissue evidence="3">Leaf</tissue>
    </source>
</reference>
<feature type="region of interest" description="Disordered" evidence="1">
    <location>
        <begin position="1164"/>
        <end position="1183"/>
    </location>
</feature>
<sequence length="1183" mass="129524">MAFQLPTDLINQVQIAARNAAALNSYNPDDPSLPCLPSFNASILGLDPSVPDHLRCKNCKAKLLRGVDSVICIYCGKQQINKDHSLDPICFTNTFGYQWLLHSLDLDQSETVGPSTEESGSNRGDITPYQETSLHHLLDLQITWPDELEVAETTLPHKTSEQSSSSFNLRGADADNVFSGLKRNPDVDASAQLMTEQQLDSVESKGPVTGFGSVQENPTSFEDIQGDSHSGWAADFQSANKEESSNSYDPFVASNIDLSSHIDSIFGAGKDENREKLADDIQPSQSVSHDWMRDDLWKNVDSKVSQRAVQFGSTAEATDGISPNNYKIPPSEGVDRFEDNQWQKYIASEPSNNMVDNLDDSFDDWNDFASSSNVVNLSGDEPSNKTIDKFDDSFDDWNDFASTSDAVNLSGGEPSNKITDKPVDSFDDWNDFASSSNVLNISGDEPSNKIIDKPDDSFDGWNDFPGLSNDASLSGNEPSSKIIDKPDDSFDDWNDFASKSNVDLSGNAWKDSNHQLAVSSEQTSEINLFSSTGNIQDNKFGSFSQPEIFSGSPGGYDSDANILKEVHASGRNNNEQSLVKELPEETVGQYTGESELNKRHITPNQEASLHHIVDLNTTRLNDLEMLDTSVPHKTPEQSSSSFNPSGADLDNVFSGSKKNVDSDASAQPITEKQLDSVESKGSISGFGSVQENLTLFSDDHSAESADVKSLEDNQRISFSEWPADFQSGNKDESSNSYDSFVASNIDLSSHLDSFFGARIDGNHGKLADDLQPVQSLSHDWMQDFWKNVDSKVPQQAVHFEITAEATDGISPNNYKIPASEGVDWLEDNQRQKNITSKPSNKIIDKDADTSDHCTDFASSINAQKLSGDERSDKRIDENDDSSDDWTDFKSSSNALNLLESKHSNNIIGKPDDSFDAWNDFASSSNAVNLSGEEPSTKIIDKPDNIFDAWNDFASSSNAQKLSGDEPSDKIIDENDDSFDDWTDFKSSSNALNLLESKYSNNIIGKPDDSFDGWNDFASSSSAVNFAGEVPSSKIIDEPDASFDGCNDFASSSNAVNLSGDEPSCKIIDKSDDTSDDWNDFASSSNAVNFSGAEPSGKIIDKPDDSFAGWNDFANPSQNVNLSANEPSSKIIDKPDDPFDDWNDFASINIGFSSFSHPNIFSGVHDGDAMKQHPQSSLCFRKEQ</sequence>
<proteinExistence type="predicted"/>